<dbReference type="RefSeq" id="WP_151621977.1">
    <property type="nucleotide sequence ID" value="NZ_CP043028.1"/>
</dbReference>
<name>A0A5P6VL91_PSEXY</name>
<dbReference type="EMBL" id="CP043028">
    <property type="protein sequence ID" value="QFJ53433.1"/>
    <property type="molecule type" value="Genomic_DNA"/>
</dbReference>
<evidence type="ECO:0000313" key="1">
    <source>
        <dbReference type="EMBL" id="QFJ53433.1"/>
    </source>
</evidence>
<dbReference type="Pfam" id="PF14284">
    <property type="entry name" value="PcfJ"/>
    <property type="match status" value="1"/>
</dbReference>
<sequence>MLDFSFTENTWEPERPEIDEYYKLIEVKHTTLNRMETYDVPFFVVVKYEPYIVGYWFIFERDGCMAHKKRYVFHEGYSWDWKLENIFDEFVRDKSSIFICPFLDEIHAKYSQLHDEWHLQRYYKHPVKMLDHIYNCMKRNTVKELLYKAGMDELAVYRGEIEDLNLLATSPSKVFGGINNRILRVLNSEYGAELLSGEPNRRFIKSFIQNNSWIMDSGLNNFQCEYLLRLRQKKNYHQNYKFYIDTLRKLNNVWTRGQYQMRIEYENKLIEKRANYERFGNIDPVFVPYLEEAESNIETLTYRYDSLNYYLFSENENINNRLGKSNLNRTPELEEQYECFIFKYPNSAEEFCKAAAYMKNCLTGYIYPHIYHECDIVFVYRNSDRYPYIAIRIEDDIVVEARYRFNRDLNESDSEMLKLYCQRHNLKEIDEALPFR</sequence>
<dbReference type="Proteomes" id="UP000327030">
    <property type="component" value="Chromosome 1"/>
</dbReference>
<organism evidence="1 2">
    <name type="scientific">Pseudobutyrivibrio xylanivorans</name>
    <dbReference type="NCBI Taxonomy" id="185007"/>
    <lineage>
        <taxon>Bacteria</taxon>
        <taxon>Bacillati</taxon>
        <taxon>Bacillota</taxon>
        <taxon>Clostridia</taxon>
        <taxon>Lachnospirales</taxon>
        <taxon>Lachnospiraceae</taxon>
        <taxon>Pseudobutyrivibrio</taxon>
    </lineage>
</organism>
<protein>
    <recommendedName>
        <fullName evidence="3">PcfJ-like protein</fullName>
    </recommendedName>
</protein>
<dbReference type="InterPro" id="IPR025586">
    <property type="entry name" value="PcfJ"/>
</dbReference>
<dbReference type="AlphaFoldDB" id="A0A5P6VL91"/>
<evidence type="ECO:0008006" key="3">
    <source>
        <dbReference type="Google" id="ProtNLM"/>
    </source>
</evidence>
<dbReference type="KEGG" id="pxv:FXF36_00360"/>
<dbReference type="OrthoDB" id="1995521at2"/>
<reference evidence="2" key="1">
    <citation type="submission" date="2019-08" db="EMBL/GenBank/DDBJ databases">
        <title>Complete Genome Sequence of the Polysaccharide-Degrading Rumen Bacterium Pseudobutyrivibrio xylanivorans MA3014.</title>
        <authorList>
            <person name="Palevich N."/>
            <person name="Maclean P.H."/>
            <person name="Kelly W.J."/>
            <person name="Leahy S.C."/>
            <person name="Rakonjac J."/>
            <person name="Attwood G.T."/>
        </authorList>
    </citation>
    <scope>NUCLEOTIDE SEQUENCE [LARGE SCALE GENOMIC DNA]</scope>
    <source>
        <strain evidence="2">MA3014</strain>
    </source>
</reference>
<accession>A0A5P6VL91</accession>
<gene>
    <name evidence="1" type="ORF">FXF36_00360</name>
</gene>
<evidence type="ECO:0000313" key="2">
    <source>
        <dbReference type="Proteomes" id="UP000327030"/>
    </source>
</evidence>
<proteinExistence type="predicted"/>